<evidence type="ECO:0000256" key="3">
    <source>
        <dbReference type="ARBA" id="ARBA00022553"/>
    </source>
</evidence>
<evidence type="ECO:0000259" key="14">
    <source>
        <dbReference type="Pfam" id="PF00808"/>
    </source>
</evidence>
<gene>
    <name evidence="15" type="primary">DRAP1</name>
</gene>
<evidence type="ECO:0000256" key="11">
    <source>
        <dbReference type="ARBA" id="ARBA00077179"/>
    </source>
</evidence>
<keyword evidence="6" id="KW-0804">Transcription</keyword>
<evidence type="ECO:0000256" key="1">
    <source>
        <dbReference type="ARBA" id="ARBA00004123"/>
    </source>
</evidence>
<comment type="similarity">
    <text evidence="8">Belongs to the NC2 alpha/DRAP1 family.</text>
</comment>
<feature type="compositionally biased region" description="Basic and acidic residues" evidence="13">
    <location>
        <begin position="126"/>
        <end position="150"/>
    </location>
</feature>
<dbReference type="GO" id="GO:0000122">
    <property type="term" value="P:negative regulation of transcription by RNA polymerase II"/>
    <property type="evidence" value="ECO:0007669"/>
    <property type="project" value="UniProtKB-ARBA"/>
</dbReference>
<feature type="domain" description="Transcription factor CBF/NF-Y/archaeal histone" evidence="14">
    <location>
        <begin position="10"/>
        <end position="74"/>
    </location>
</feature>
<dbReference type="InterPro" id="IPR009072">
    <property type="entry name" value="Histone-fold"/>
</dbReference>
<dbReference type="GO" id="GO:0003677">
    <property type="term" value="F:DNA binding"/>
    <property type="evidence" value="ECO:0007669"/>
    <property type="project" value="UniProtKB-KW"/>
</dbReference>
<dbReference type="PANTHER" id="PTHR10252">
    <property type="entry name" value="HISTONE-LIKE TRANSCRIPTION FACTOR CCAAT-RELATED"/>
    <property type="match status" value="1"/>
</dbReference>
<comment type="subunit">
    <text evidence="9">Heterodimer with DR1. Binds BTAF1.</text>
</comment>
<keyword evidence="7" id="KW-0539">Nucleus</keyword>
<feature type="compositionally biased region" description="Gly residues" evidence="13">
    <location>
        <begin position="270"/>
        <end position="286"/>
    </location>
</feature>
<sequence length="409" mass="43829">MPSKKKKYNARFPPARIKKIMQTDEEIGKVAAAVPVIISRALELFLESLLKKACQVTQARNAKTMTTSHLKQCIELEQQFDFLKDLVASVPDMQGDGEDNHVDGDKGTRRGRKSGSGRKNGGAGGKGKDKKQSGTDSEQEVRRAFPETRRAAHPPPRRGSHGGSGEVSGPGRGFPLLRLPGLTRRPAVPSPPTRLDPSRTTRRARRRTGRRRRRRYRPRPADPPRPGSRGSSGPSRGAEGALTRGRWRGEGLPGGVSFLAQSLLGKKGFKGSGGPLGAGRARGGPGTSREGSRGGAGGRPGPAGPSVWSWAGDGGERRASPRPPEGRGPVLERSHGRRGGGRFPSAMLTPLFPFSPSPPRLPAPRPLSCLSPQPCPCPRRPPLPPLLTKKKIMTHSPPPPSPAPPFSWF</sequence>
<reference evidence="15" key="3">
    <citation type="submission" date="2025-09" db="UniProtKB">
        <authorList>
            <consortium name="Ensembl"/>
        </authorList>
    </citation>
    <scope>IDENTIFICATION</scope>
    <source>
        <strain evidence="15">Glennie</strain>
    </source>
</reference>
<evidence type="ECO:0000256" key="5">
    <source>
        <dbReference type="ARBA" id="ARBA00023125"/>
    </source>
</evidence>
<dbReference type="AlphaFoldDB" id="A0A6I8NJT5"/>
<feature type="compositionally biased region" description="Basic residues" evidence="13">
    <location>
        <begin position="151"/>
        <end position="160"/>
    </location>
</feature>
<accession>A0A6I8NJT5</accession>
<feature type="compositionally biased region" description="Low complexity" evidence="13">
    <location>
        <begin position="173"/>
        <end position="186"/>
    </location>
</feature>
<keyword evidence="2" id="KW-0678">Repressor</keyword>
<evidence type="ECO:0000256" key="10">
    <source>
        <dbReference type="ARBA" id="ARBA00072760"/>
    </source>
</evidence>
<dbReference type="GO" id="GO:0005634">
    <property type="term" value="C:nucleus"/>
    <property type="evidence" value="ECO:0007669"/>
    <property type="project" value="UniProtKB-SubCell"/>
</dbReference>
<keyword evidence="4" id="KW-0805">Transcription regulation</keyword>
<keyword evidence="5" id="KW-0238">DNA-binding</keyword>
<feature type="compositionally biased region" description="Basic residues" evidence="13">
    <location>
        <begin position="200"/>
        <end position="218"/>
    </location>
</feature>
<evidence type="ECO:0000256" key="7">
    <source>
        <dbReference type="ARBA" id="ARBA00023242"/>
    </source>
</evidence>
<name>A0A6I8NJT5_ORNAN</name>
<evidence type="ECO:0000256" key="2">
    <source>
        <dbReference type="ARBA" id="ARBA00022491"/>
    </source>
</evidence>
<dbReference type="Ensembl" id="ENSOANT00000067148.1">
    <property type="protein sequence ID" value="ENSOANP00000041346.1"/>
    <property type="gene ID" value="ENSOANG00000046618.1"/>
</dbReference>
<feature type="compositionally biased region" description="Low complexity" evidence="13">
    <location>
        <begin position="227"/>
        <end position="238"/>
    </location>
</feature>
<evidence type="ECO:0000256" key="4">
    <source>
        <dbReference type="ARBA" id="ARBA00023015"/>
    </source>
</evidence>
<dbReference type="InterPro" id="IPR003958">
    <property type="entry name" value="CBFA_NFYB_domain"/>
</dbReference>
<evidence type="ECO:0000256" key="9">
    <source>
        <dbReference type="ARBA" id="ARBA00066085"/>
    </source>
</evidence>
<proteinExistence type="inferred from homology"/>
<reference evidence="15" key="2">
    <citation type="submission" date="2025-08" db="UniProtKB">
        <authorList>
            <consortium name="Ensembl"/>
        </authorList>
    </citation>
    <scope>IDENTIFICATION</scope>
    <source>
        <strain evidence="15">Glennie</strain>
    </source>
</reference>
<dbReference type="Pfam" id="PF00808">
    <property type="entry name" value="CBFD_NFYB_HMF"/>
    <property type="match status" value="1"/>
</dbReference>
<evidence type="ECO:0000256" key="13">
    <source>
        <dbReference type="SAM" id="MobiDB-lite"/>
    </source>
</evidence>
<dbReference type="GO" id="GO:0046982">
    <property type="term" value="F:protein heterodimerization activity"/>
    <property type="evidence" value="ECO:0007669"/>
    <property type="project" value="InterPro"/>
</dbReference>
<dbReference type="Gene3D" id="1.10.20.10">
    <property type="entry name" value="Histone, subunit A"/>
    <property type="match status" value="1"/>
</dbReference>
<dbReference type="FunFam" id="1.10.20.10:FF:000032">
    <property type="entry name" value="dr1-associated corepressor isoform X1"/>
    <property type="match status" value="1"/>
</dbReference>
<feature type="compositionally biased region" description="Basic and acidic residues" evidence="13">
    <location>
        <begin position="98"/>
        <end position="108"/>
    </location>
</feature>
<feature type="compositionally biased region" description="Pro residues" evidence="13">
    <location>
        <begin position="396"/>
        <end position="409"/>
    </location>
</feature>
<feature type="region of interest" description="Disordered" evidence="13">
    <location>
        <begin position="91"/>
        <end position="409"/>
    </location>
</feature>
<dbReference type="InterPro" id="IPR050568">
    <property type="entry name" value="Transcr_DNA_Rep_Reg"/>
</dbReference>
<dbReference type="CDD" id="cd22906">
    <property type="entry name" value="HFD_DRAP1"/>
    <property type="match status" value="1"/>
</dbReference>
<evidence type="ECO:0000256" key="6">
    <source>
        <dbReference type="ARBA" id="ARBA00023163"/>
    </source>
</evidence>
<protein>
    <recommendedName>
        <fullName evidence="10">Dr1-associated corepressor</fullName>
    </recommendedName>
    <alternativeName>
        <fullName evidence="11">Dr1-associated protein 1</fullName>
    </alternativeName>
    <alternativeName>
        <fullName evidence="12">Negative cofactor 2-alpha</fullName>
    </alternativeName>
</protein>
<evidence type="ECO:0000256" key="8">
    <source>
        <dbReference type="ARBA" id="ARBA00061393"/>
    </source>
</evidence>
<feature type="compositionally biased region" description="Pro residues" evidence="13">
    <location>
        <begin position="373"/>
        <end position="385"/>
    </location>
</feature>
<dbReference type="GeneTree" id="ENSGT00390000012424"/>
<evidence type="ECO:0000313" key="15">
    <source>
        <dbReference type="Ensembl" id="ENSOANP00000041346.1"/>
    </source>
</evidence>
<keyword evidence="16" id="KW-1185">Reference proteome</keyword>
<evidence type="ECO:0000256" key="12">
    <source>
        <dbReference type="ARBA" id="ARBA00078501"/>
    </source>
</evidence>
<keyword evidence="3" id="KW-0597">Phosphoprotein</keyword>
<organism evidence="15 16">
    <name type="scientific">Ornithorhynchus anatinus</name>
    <name type="common">Duckbill platypus</name>
    <dbReference type="NCBI Taxonomy" id="9258"/>
    <lineage>
        <taxon>Eukaryota</taxon>
        <taxon>Metazoa</taxon>
        <taxon>Chordata</taxon>
        <taxon>Craniata</taxon>
        <taxon>Vertebrata</taxon>
        <taxon>Euteleostomi</taxon>
        <taxon>Mammalia</taxon>
        <taxon>Monotremata</taxon>
        <taxon>Ornithorhynchidae</taxon>
        <taxon>Ornithorhynchus</taxon>
    </lineage>
</organism>
<feature type="compositionally biased region" description="Gly residues" evidence="13">
    <location>
        <begin position="161"/>
        <end position="172"/>
    </location>
</feature>
<evidence type="ECO:0000313" key="16">
    <source>
        <dbReference type="Proteomes" id="UP000002279"/>
    </source>
</evidence>
<dbReference type="Bgee" id="ENSOANG00000046618">
    <property type="expression patterns" value="Expressed in cerebellum and 7 other cell types or tissues"/>
</dbReference>
<reference evidence="15 16" key="1">
    <citation type="journal article" date="2008" name="Nature">
        <title>Genome analysis of the platypus reveals unique signatures of evolution.</title>
        <authorList>
            <person name="Warren W.C."/>
            <person name="Hillier L.W."/>
            <person name="Marshall Graves J.A."/>
            <person name="Birney E."/>
            <person name="Ponting C.P."/>
            <person name="Grutzner F."/>
            <person name="Belov K."/>
            <person name="Miller W."/>
            <person name="Clarke L."/>
            <person name="Chinwalla A.T."/>
            <person name="Yang S.P."/>
            <person name="Heger A."/>
            <person name="Locke D.P."/>
            <person name="Miethke P."/>
            <person name="Waters P.D."/>
            <person name="Veyrunes F."/>
            <person name="Fulton L."/>
            <person name="Fulton B."/>
            <person name="Graves T."/>
            <person name="Wallis J."/>
            <person name="Puente X.S."/>
            <person name="Lopez-Otin C."/>
            <person name="Ordonez G.R."/>
            <person name="Eichler E.E."/>
            <person name="Chen L."/>
            <person name="Cheng Z."/>
            <person name="Deakin J.E."/>
            <person name="Alsop A."/>
            <person name="Thompson K."/>
            <person name="Kirby P."/>
            <person name="Papenfuss A.T."/>
            <person name="Wakefield M.J."/>
            <person name="Olender T."/>
            <person name="Lancet D."/>
            <person name="Huttley G.A."/>
            <person name="Smit A.F."/>
            <person name="Pask A."/>
            <person name="Temple-Smith P."/>
            <person name="Batzer M.A."/>
            <person name="Walker J.A."/>
            <person name="Konkel M.K."/>
            <person name="Harris R.S."/>
            <person name="Whittington C.M."/>
            <person name="Wong E.S."/>
            <person name="Gemmell N.J."/>
            <person name="Buschiazzo E."/>
            <person name="Vargas Jentzsch I.M."/>
            <person name="Merkel A."/>
            <person name="Schmitz J."/>
            <person name="Zemann A."/>
            <person name="Churakov G."/>
            <person name="Kriegs J.O."/>
            <person name="Brosius J."/>
            <person name="Murchison E.P."/>
            <person name="Sachidanandam R."/>
            <person name="Smith C."/>
            <person name="Hannon G.J."/>
            <person name="Tsend-Ayush E."/>
            <person name="McMillan D."/>
            <person name="Attenborough R."/>
            <person name="Rens W."/>
            <person name="Ferguson-Smith M."/>
            <person name="Lefevre C.M."/>
            <person name="Sharp J.A."/>
            <person name="Nicholas K.R."/>
            <person name="Ray D.A."/>
            <person name="Kube M."/>
            <person name="Reinhardt R."/>
            <person name="Pringle T.H."/>
            <person name="Taylor J."/>
            <person name="Jones R.C."/>
            <person name="Nixon B."/>
            <person name="Dacheux J.L."/>
            <person name="Niwa H."/>
            <person name="Sekita Y."/>
            <person name="Huang X."/>
            <person name="Stark A."/>
            <person name="Kheradpour P."/>
            <person name="Kellis M."/>
            <person name="Flicek P."/>
            <person name="Chen Y."/>
            <person name="Webber C."/>
            <person name="Hardison R."/>
            <person name="Nelson J."/>
            <person name="Hallsworth-Pepin K."/>
            <person name="Delehaunty K."/>
            <person name="Markovic C."/>
            <person name="Minx P."/>
            <person name="Feng Y."/>
            <person name="Kremitzki C."/>
            <person name="Mitreva M."/>
            <person name="Glasscock J."/>
            <person name="Wylie T."/>
            <person name="Wohldmann P."/>
            <person name="Thiru P."/>
            <person name="Nhan M.N."/>
            <person name="Pohl C.S."/>
            <person name="Smith S.M."/>
            <person name="Hou S."/>
            <person name="Nefedov M."/>
            <person name="de Jong P.J."/>
            <person name="Renfree M.B."/>
            <person name="Mardis E.R."/>
            <person name="Wilson R.K."/>
        </authorList>
    </citation>
    <scope>NUCLEOTIDE SEQUENCE [LARGE SCALE GENOMIC DNA]</scope>
    <source>
        <strain evidence="15 16">Glennie</strain>
    </source>
</reference>
<dbReference type="SUPFAM" id="SSF47113">
    <property type="entry name" value="Histone-fold"/>
    <property type="match status" value="1"/>
</dbReference>
<comment type="subcellular location">
    <subcellularLocation>
        <location evidence="1">Nucleus</location>
    </subcellularLocation>
</comment>
<feature type="compositionally biased region" description="Pro residues" evidence="13">
    <location>
        <begin position="353"/>
        <end position="365"/>
    </location>
</feature>
<dbReference type="Proteomes" id="UP000002279">
    <property type="component" value="Chromosome 3"/>
</dbReference>
<dbReference type="PANTHER" id="PTHR10252:SF5">
    <property type="entry name" value="DR1-ASSOCIATED COREPRESSOR"/>
    <property type="match status" value="1"/>
</dbReference>